<evidence type="ECO:0000313" key="2">
    <source>
        <dbReference type="Proteomes" id="UP001500363"/>
    </source>
</evidence>
<gene>
    <name evidence="1" type="ORF">GCM10009741_67120</name>
</gene>
<dbReference type="Proteomes" id="UP001500363">
    <property type="component" value="Unassembled WGS sequence"/>
</dbReference>
<reference evidence="1 2" key="1">
    <citation type="journal article" date="2019" name="Int. J. Syst. Evol. Microbiol.">
        <title>The Global Catalogue of Microorganisms (GCM) 10K type strain sequencing project: providing services to taxonomists for standard genome sequencing and annotation.</title>
        <authorList>
            <consortium name="The Broad Institute Genomics Platform"/>
            <consortium name="The Broad Institute Genome Sequencing Center for Infectious Disease"/>
            <person name="Wu L."/>
            <person name="Ma J."/>
        </authorList>
    </citation>
    <scope>NUCLEOTIDE SEQUENCE [LARGE SCALE GENOMIC DNA]</scope>
    <source>
        <strain evidence="1 2">JCM 14303</strain>
    </source>
</reference>
<dbReference type="EMBL" id="BAAANC010000004">
    <property type="protein sequence ID" value="GAA1553177.1"/>
    <property type="molecule type" value="Genomic_DNA"/>
</dbReference>
<sequence>MPDVGLFGVQAGQARVVAVGDAVDQAQEDLGGCHQRLLNEVTTPNIWSANFGYNRIASPSVSYAVRDEGGWAGAS</sequence>
<organism evidence="1 2">
    <name type="scientific">Kribbella lupini</name>
    <dbReference type="NCBI Taxonomy" id="291602"/>
    <lineage>
        <taxon>Bacteria</taxon>
        <taxon>Bacillati</taxon>
        <taxon>Actinomycetota</taxon>
        <taxon>Actinomycetes</taxon>
        <taxon>Propionibacteriales</taxon>
        <taxon>Kribbellaceae</taxon>
        <taxon>Kribbella</taxon>
    </lineage>
</organism>
<protein>
    <submittedName>
        <fullName evidence="1">Uncharacterized protein</fullName>
    </submittedName>
</protein>
<comment type="caution">
    <text evidence="1">The sequence shown here is derived from an EMBL/GenBank/DDBJ whole genome shotgun (WGS) entry which is preliminary data.</text>
</comment>
<keyword evidence="2" id="KW-1185">Reference proteome</keyword>
<proteinExistence type="predicted"/>
<evidence type="ECO:0000313" key="1">
    <source>
        <dbReference type="EMBL" id="GAA1553177.1"/>
    </source>
</evidence>
<name>A0ABN2C884_9ACTN</name>
<accession>A0ABN2C884</accession>